<evidence type="ECO:0000313" key="4">
    <source>
        <dbReference type="Proteomes" id="UP000245916"/>
    </source>
</evidence>
<dbReference type="GO" id="GO:0042834">
    <property type="term" value="F:peptidoglycan binding"/>
    <property type="evidence" value="ECO:0007669"/>
    <property type="project" value="InterPro"/>
</dbReference>
<dbReference type="SUPFAM" id="SSF110997">
    <property type="entry name" value="Sporulation related repeat"/>
    <property type="match status" value="1"/>
</dbReference>
<dbReference type="Pfam" id="PF05036">
    <property type="entry name" value="SPOR"/>
    <property type="match status" value="1"/>
</dbReference>
<dbReference type="SUPFAM" id="SSF48452">
    <property type="entry name" value="TPR-like"/>
    <property type="match status" value="1"/>
</dbReference>
<dbReference type="PROSITE" id="PS51724">
    <property type="entry name" value="SPOR"/>
    <property type="match status" value="1"/>
</dbReference>
<dbReference type="PROSITE" id="PS50005">
    <property type="entry name" value="TPR"/>
    <property type="match status" value="2"/>
</dbReference>
<keyword evidence="4" id="KW-1185">Reference proteome</keyword>
<evidence type="ECO:0000256" key="1">
    <source>
        <dbReference type="PROSITE-ProRule" id="PRU00339"/>
    </source>
</evidence>
<gene>
    <name evidence="3" type="ORF">DF286_13010</name>
</gene>
<name>A0A2U2J5T3_9SPHN</name>
<dbReference type="OrthoDB" id="7388953at2"/>
<evidence type="ECO:0000259" key="2">
    <source>
        <dbReference type="PROSITE" id="PS51724"/>
    </source>
</evidence>
<dbReference type="Gene3D" id="3.30.70.1070">
    <property type="entry name" value="Sporulation related repeat"/>
    <property type="match status" value="1"/>
</dbReference>
<evidence type="ECO:0000313" key="3">
    <source>
        <dbReference type="EMBL" id="PWG03694.1"/>
    </source>
</evidence>
<keyword evidence="1" id="KW-0802">TPR repeat</keyword>
<reference evidence="3 4" key="1">
    <citation type="submission" date="2018-05" db="EMBL/GenBank/DDBJ databases">
        <title>Genome of Sphingosinicella humi QZX222.</title>
        <authorList>
            <person name="Qiao Z."/>
            <person name="Wang G."/>
        </authorList>
    </citation>
    <scope>NUCLEOTIDE SEQUENCE [LARGE SCALE GENOMIC DNA]</scope>
    <source>
        <strain evidence="3 4">QZX222</strain>
    </source>
</reference>
<dbReference type="InterPro" id="IPR011990">
    <property type="entry name" value="TPR-like_helical_dom_sf"/>
</dbReference>
<feature type="domain" description="SPOR" evidence="2">
    <location>
        <begin position="355"/>
        <end position="440"/>
    </location>
</feature>
<feature type="repeat" description="TPR" evidence="1">
    <location>
        <begin position="46"/>
        <end position="79"/>
    </location>
</feature>
<accession>A0A2U2J5T3</accession>
<dbReference type="Gene3D" id="1.25.40.10">
    <property type="entry name" value="Tetratricopeptide repeat domain"/>
    <property type="match status" value="1"/>
</dbReference>
<dbReference type="RefSeq" id="WP_109271833.1">
    <property type="nucleotide sequence ID" value="NZ_QFFF01000001.1"/>
</dbReference>
<dbReference type="InterPro" id="IPR019734">
    <property type="entry name" value="TPR_rpt"/>
</dbReference>
<feature type="repeat" description="TPR" evidence="1">
    <location>
        <begin position="80"/>
        <end position="113"/>
    </location>
</feature>
<organism evidence="3 4">
    <name type="scientific">Allosphingosinicella humi</name>
    <dbReference type="NCBI Taxonomy" id="2068657"/>
    <lineage>
        <taxon>Bacteria</taxon>
        <taxon>Pseudomonadati</taxon>
        <taxon>Pseudomonadota</taxon>
        <taxon>Alphaproteobacteria</taxon>
        <taxon>Sphingomonadales</taxon>
        <taxon>Sphingomonadaceae</taxon>
        <taxon>Allosphingosinicella</taxon>
    </lineage>
</organism>
<dbReference type="AlphaFoldDB" id="A0A2U2J5T3"/>
<dbReference type="Pfam" id="PF13432">
    <property type="entry name" value="TPR_16"/>
    <property type="match status" value="1"/>
</dbReference>
<dbReference type="InterPro" id="IPR007730">
    <property type="entry name" value="SPOR-like_dom"/>
</dbReference>
<dbReference type="Proteomes" id="UP000245916">
    <property type="component" value="Unassembled WGS sequence"/>
</dbReference>
<dbReference type="EMBL" id="QFFF01000001">
    <property type="protein sequence ID" value="PWG03694.1"/>
    <property type="molecule type" value="Genomic_DNA"/>
</dbReference>
<sequence>MNNSVAVKLAASTLVIGMTMVGCTVSPEASRPASLSAKGPQTGQQAAAHYAQAEQALRQGKLTDALVHVEKAVELEPRDVGYRLSLADLYLKNGRFRSAATSFNDVLTLQPGHERAALSLALTQIALGNRYQATTQLDQLAETAKPGDVGLAYALAGETDRAIALLEPAARAPGADARVRQNLALAYALAGDWLKARTTAAQDVSPAQIDERMAQWAAMANPEASWTQVASLIGVTPVQDPGQPVRLALAPQADDVRFAEAADVPVIAAEPKPTEVAFAPAPEPEEAIVSAPVPVATPESRFAEAVQTLVEPQADLAAERAPMIRAAMSTFEPAKKAPRIVGRTERQEEVRAALGAKPSRFVVQLGAFSTPQNVERAWVKAIDRYPAAAERVPLSTTVTIPGRGTFHRLSVSGFDSRAEANGLCASIRAKGGACFVRETAGDAPVRWASRYTRNG</sequence>
<comment type="caution">
    <text evidence="3">The sequence shown here is derived from an EMBL/GenBank/DDBJ whole genome shotgun (WGS) entry which is preliminary data.</text>
</comment>
<protein>
    <submittedName>
        <fullName evidence="3">Sporulation protein</fullName>
    </submittedName>
</protein>
<dbReference type="SMART" id="SM00028">
    <property type="entry name" value="TPR"/>
    <property type="match status" value="2"/>
</dbReference>
<proteinExistence type="predicted"/>
<dbReference type="InterPro" id="IPR036680">
    <property type="entry name" value="SPOR-like_sf"/>
</dbReference>